<gene>
    <name evidence="2" type="ORF">FIBRA_08820</name>
</gene>
<dbReference type="RefSeq" id="XP_012185829.1">
    <property type="nucleotide sequence ID" value="XM_012330439.1"/>
</dbReference>
<name>J4ICK0_9APHY</name>
<dbReference type="HOGENOM" id="CLU_809010_0_0_1"/>
<dbReference type="EMBL" id="HE797385">
    <property type="protein sequence ID" value="CCM06546.1"/>
    <property type="molecule type" value="Genomic_DNA"/>
</dbReference>
<evidence type="ECO:0000313" key="3">
    <source>
        <dbReference type="Proteomes" id="UP000006352"/>
    </source>
</evidence>
<dbReference type="InParanoid" id="J4ICK0"/>
<feature type="region of interest" description="Disordered" evidence="1">
    <location>
        <begin position="1"/>
        <end position="43"/>
    </location>
</feature>
<organism evidence="2 3">
    <name type="scientific">Fibroporia radiculosa</name>
    <dbReference type="NCBI Taxonomy" id="599839"/>
    <lineage>
        <taxon>Eukaryota</taxon>
        <taxon>Fungi</taxon>
        <taxon>Dikarya</taxon>
        <taxon>Basidiomycota</taxon>
        <taxon>Agaricomycotina</taxon>
        <taxon>Agaricomycetes</taxon>
        <taxon>Polyporales</taxon>
        <taxon>Fibroporiaceae</taxon>
        <taxon>Fibroporia</taxon>
    </lineage>
</organism>
<accession>J4ICK0</accession>
<feature type="region of interest" description="Disordered" evidence="1">
    <location>
        <begin position="167"/>
        <end position="226"/>
    </location>
</feature>
<dbReference type="AlphaFoldDB" id="J4ICK0"/>
<protein>
    <submittedName>
        <fullName evidence="2">Uncharacterized protein</fullName>
    </submittedName>
</protein>
<feature type="compositionally biased region" description="Low complexity" evidence="1">
    <location>
        <begin position="1"/>
        <end position="19"/>
    </location>
</feature>
<dbReference type="Proteomes" id="UP000006352">
    <property type="component" value="Unassembled WGS sequence"/>
</dbReference>
<proteinExistence type="predicted"/>
<evidence type="ECO:0000256" key="1">
    <source>
        <dbReference type="SAM" id="MobiDB-lite"/>
    </source>
</evidence>
<sequence length="343" mass="37276">MVDSSAFSFFFPSSSSSKSESQEHPALPLPQPDLSDPWQSEQQSTTINEFLSEWHLYFSSQPSLQYVHSESQPLPLLLAGQTNVGENASMEPHFDQRESFAPQVELGHIPIPTHLGFPNPNIPDSSMLPLQPSAYTDSSLNNPDPLLCIQPWLLHADNTNISSPPSGMCVSQHVHTPVADSQTLPSPVSEDAPSAPASHSPTPRPAKRRRDAAYAAPTSPSPRPAKRLKIAGRRPAPKTHHIKNWIEVISPPPSSFVCRICPEPQSAGKCSGTMVTERQAVRDHLKSCRPVAKLKDIRCNWDLGNGKLCTKTLRSDRDVDGKGSDGLIKGTVTLGTPAKSISS</sequence>
<keyword evidence="3" id="KW-1185">Reference proteome</keyword>
<evidence type="ECO:0000313" key="2">
    <source>
        <dbReference type="EMBL" id="CCM06546.1"/>
    </source>
</evidence>
<reference evidence="2 3" key="1">
    <citation type="journal article" date="2012" name="Appl. Environ. Microbiol.">
        <title>Short-read sequencing for genomic analysis of the brown rot fungus Fibroporia radiculosa.</title>
        <authorList>
            <person name="Tang J.D."/>
            <person name="Perkins A.D."/>
            <person name="Sonstegard T.S."/>
            <person name="Schroeder S.G."/>
            <person name="Burgess S.C."/>
            <person name="Diehl S.V."/>
        </authorList>
    </citation>
    <scope>NUCLEOTIDE SEQUENCE [LARGE SCALE GENOMIC DNA]</scope>
    <source>
        <strain evidence="2 3">TFFH 294</strain>
    </source>
</reference>
<dbReference type="GeneID" id="24101446"/>
<feature type="compositionally biased region" description="Low complexity" evidence="1">
    <location>
        <begin position="189"/>
        <end position="201"/>
    </location>
</feature>